<accession>A0A859DTE7</accession>
<dbReference type="EMBL" id="CP046051">
    <property type="protein sequence ID" value="QKN23463.1"/>
    <property type="molecule type" value="Genomic_DNA"/>
</dbReference>
<organism evidence="1 2">
    <name type="scientific">Caproicibacterium lactatifermentans</name>
    <dbReference type="NCBI Taxonomy" id="2666138"/>
    <lineage>
        <taxon>Bacteria</taxon>
        <taxon>Bacillati</taxon>
        <taxon>Bacillota</taxon>
        <taxon>Clostridia</taxon>
        <taxon>Eubacteriales</taxon>
        <taxon>Oscillospiraceae</taxon>
        <taxon>Caproicibacterium</taxon>
    </lineage>
</organism>
<proteinExistence type="predicted"/>
<evidence type="ECO:0000313" key="1">
    <source>
        <dbReference type="EMBL" id="QKN23463.1"/>
    </source>
</evidence>
<dbReference type="KEGG" id="clf:GJQ69_02530"/>
<gene>
    <name evidence="1" type="ORF">GJQ69_02530</name>
</gene>
<dbReference type="Proteomes" id="UP000501316">
    <property type="component" value="Chromosome"/>
</dbReference>
<dbReference type="AlphaFoldDB" id="A0A859DTE7"/>
<name>A0A859DTE7_9FIRM</name>
<evidence type="ECO:0000313" key="2">
    <source>
        <dbReference type="Proteomes" id="UP000501316"/>
    </source>
</evidence>
<protein>
    <submittedName>
        <fullName evidence="1">Uncharacterized protein</fullName>
    </submittedName>
</protein>
<reference evidence="1 2" key="1">
    <citation type="submission" date="2019-11" db="EMBL/GenBank/DDBJ databases">
        <authorList>
            <person name="Ren C."/>
            <person name="Wang H."/>
            <person name="Xu Y."/>
        </authorList>
    </citation>
    <scope>NUCLEOTIDE SEQUENCE [LARGE SCALE GENOMIC DNA]</scope>
    <source>
        <strain evidence="1 2">LBM 19010</strain>
    </source>
</reference>
<dbReference type="RefSeq" id="WP_174192838.1">
    <property type="nucleotide sequence ID" value="NZ_CP046051.1"/>
</dbReference>
<sequence>MVDGRIHVAIGFATGRIGFQNVLRAYIYHLQETNFLYDHNMLISLFVAYDPSYSNTTRADYDNLTEEERQTFHICRFIGPEDIQAEKDRLAKDTGLSSKEVGQAFGTGYAVQRNIILFEALREKVDGLIFLDDDEYPLAVTESGGATLWSGQHVMEEHIKYLQFSDITYGYHCGYLTPVPAIEFDGILPENIFHQFTDALSSDVLKWEDVSRLIRCGGVTYADKNVLSTHQAELVPEVNGAKFISGSNIGINLTNPERVLPFYNPPGARGEDSILSTCLSNYNVKRIPVYTFHDGFSFYGSLLKGVLPLSLEKISLYDSVEVNNRFYKACIGWARYKPLYTYLTQPENFSEIMKNSLTGLEQSLPYVCSYFNNSDFHNLYTDMHHYAEKVPEHNRQFHKMQQTWSEIISFICQ</sequence>